<dbReference type="GO" id="GO:0046872">
    <property type="term" value="F:metal ion binding"/>
    <property type="evidence" value="ECO:0007669"/>
    <property type="project" value="UniProtKB-KW"/>
</dbReference>
<dbReference type="SUPFAM" id="SSF51197">
    <property type="entry name" value="Clavaminate synthase-like"/>
    <property type="match status" value="1"/>
</dbReference>
<sequence length="250" mass="28171">MEAIPGCDTIWYIPNFITEDEEQYLIRKAGKTSHHKWKHLGNRRLQVWGGEILQNGTLLKQPLPQFLVKYPNIISRLKSTSAFTSSPHGEPNHVILNEYLQGQGIMPHEDGPIYHPVVATISLGSHTMFHYYQYANEPSGQRPHEAGRSIDPNPVVSLLLERRSLIVTTGEMYMGHLHGIEETNQDDILQGALVSLKTGDSTEIANQHLLTDKEIIKVMEYGGSLKRGTRHSLTFRDVGRVAKQTLICNT</sequence>
<dbReference type="PANTHER" id="PTHR46030:SF1">
    <property type="entry name" value="ALPHA-KETOGLUTARATE-DEPENDENT DIOXYGENASE ALKB HOMOLOG 6"/>
    <property type="match status" value="1"/>
</dbReference>
<dbReference type="GO" id="GO:0005634">
    <property type="term" value="C:nucleus"/>
    <property type="evidence" value="ECO:0007669"/>
    <property type="project" value="UniProtKB-SubCell"/>
</dbReference>
<evidence type="ECO:0000256" key="3">
    <source>
        <dbReference type="ARBA" id="ARBA00022723"/>
    </source>
</evidence>
<dbReference type="InterPro" id="IPR005123">
    <property type="entry name" value="Oxoglu/Fe-dep_dioxygenase_dom"/>
</dbReference>
<dbReference type="AlphaFoldDB" id="A0A0C2T0M1"/>
<keyword evidence="3" id="KW-0479">Metal-binding</keyword>
<evidence type="ECO:0000313" key="9">
    <source>
        <dbReference type="EMBL" id="KIL59979.1"/>
    </source>
</evidence>
<reference evidence="9 10" key="1">
    <citation type="submission" date="2014-04" db="EMBL/GenBank/DDBJ databases">
        <title>Evolutionary Origins and Diversification of the Mycorrhizal Mutualists.</title>
        <authorList>
            <consortium name="DOE Joint Genome Institute"/>
            <consortium name="Mycorrhizal Genomics Consortium"/>
            <person name="Kohler A."/>
            <person name="Kuo A."/>
            <person name="Nagy L.G."/>
            <person name="Floudas D."/>
            <person name="Copeland A."/>
            <person name="Barry K.W."/>
            <person name="Cichocki N."/>
            <person name="Veneault-Fourrey C."/>
            <person name="LaButti K."/>
            <person name="Lindquist E.A."/>
            <person name="Lipzen A."/>
            <person name="Lundell T."/>
            <person name="Morin E."/>
            <person name="Murat C."/>
            <person name="Riley R."/>
            <person name="Ohm R."/>
            <person name="Sun H."/>
            <person name="Tunlid A."/>
            <person name="Henrissat B."/>
            <person name="Grigoriev I.V."/>
            <person name="Hibbett D.S."/>
            <person name="Martin F."/>
        </authorList>
    </citation>
    <scope>NUCLEOTIDE SEQUENCE [LARGE SCALE GENOMIC DNA]</scope>
    <source>
        <strain evidence="9 10">Koide BX008</strain>
    </source>
</reference>
<keyword evidence="5" id="KW-0560">Oxidoreductase</keyword>
<dbReference type="EMBL" id="KN818306">
    <property type="protein sequence ID" value="KIL59979.1"/>
    <property type="molecule type" value="Genomic_DNA"/>
</dbReference>
<evidence type="ECO:0000256" key="2">
    <source>
        <dbReference type="ARBA" id="ARBA00007879"/>
    </source>
</evidence>
<gene>
    <name evidence="9" type="ORF">M378DRAFT_84362</name>
</gene>
<feature type="domain" description="Fe2OG dioxygenase" evidence="8">
    <location>
        <begin position="90"/>
        <end position="239"/>
    </location>
</feature>
<dbReference type="PANTHER" id="PTHR46030">
    <property type="entry name" value="ALPHA-KETOGLUTARATE-DEPENDENT DIOXYGENASE ALKB HOMOLOG 6"/>
    <property type="match status" value="1"/>
</dbReference>
<dbReference type="Gene3D" id="2.60.120.590">
    <property type="entry name" value="Alpha-ketoglutarate-dependent dioxygenase AlkB-like"/>
    <property type="match status" value="1"/>
</dbReference>
<organism evidence="9 10">
    <name type="scientific">Amanita muscaria (strain Koide BX008)</name>
    <dbReference type="NCBI Taxonomy" id="946122"/>
    <lineage>
        <taxon>Eukaryota</taxon>
        <taxon>Fungi</taxon>
        <taxon>Dikarya</taxon>
        <taxon>Basidiomycota</taxon>
        <taxon>Agaricomycotina</taxon>
        <taxon>Agaricomycetes</taxon>
        <taxon>Agaricomycetidae</taxon>
        <taxon>Agaricales</taxon>
        <taxon>Pluteineae</taxon>
        <taxon>Amanitaceae</taxon>
        <taxon>Amanita</taxon>
    </lineage>
</organism>
<keyword evidence="10" id="KW-1185">Reference proteome</keyword>
<comment type="similarity">
    <text evidence="2">Belongs to the alkB family.</text>
</comment>
<dbReference type="STRING" id="946122.A0A0C2T0M1"/>
<dbReference type="InterPro" id="IPR037151">
    <property type="entry name" value="AlkB-like_sf"/>
</dbReference>
<keyword evidence="4" id="KW-0223">Dioxygenase</keyword>
<name>A0A0C2T0M1_AMAMK</name>
<dbReference type="InParanoid" id="A0A0C2T0M1"/>
<dbReference type="OrthoDB" id="412814at2759"/>
<evidence type="ECO:0000259" key="8">
    <source>
        <dbReference type="PROSITE" id="PS51471"/>
    </source>
</evidence>
<keyword evidence="7" id="KW-0539">Nucleus</keyword>
<evidence type="ECO:0000313" key="10">
    <source>
        <dbReference type="Proteomes" id="UP000054549"/>
    </source>
</evidence>
<dbReference type="Pfam" id="PF13532">
    <property type="entry name" value="2OG-FeII_Oxy_2"/>
    <property type="match status" value="1"/>
</dbReference>
<evidence type="ECO:0000256" key="7">
    <source>
        <dbReference type="ARBA" id="ARBA00023242"/>
    </source>
</evidence>
<comment type="subcellular location">
    <subcellularLocation>
        <location evidence="1">Nucleus</location>
    </subcellularLocation>
</comment>
<dbReference type="PROSITE" id="PS51471">
    <property type="entry name" value="FE2OG_OXY"/>
    <property type="match status" value="1"/>
</dbReference>
<dbReference type="InterPro" id="IPR027450">
    <property type="entry name" value="AlkB-like"/>
</dbReference>
<evidence type="ECO:0000256" key="1">
    <source>
        <dbReference type="ARBA" id="ARBA00004123"/>
    </source>
</evidence>
<dbReference type="GO" id="GO:0051213">
    <property type="term" value="F:dioxygenase activity"/>
    <property type="evidence" value="ECO:0007669"/>
    <property type="project" value="UniProtKB-KW"/>
</dbReference>
<evidence type="ECO:0000256" key="4">
    <source>
        <dbReference type="ARBA" id="ARBA00022964"/>
    </source>
</evidence>
<evidence type="ECO:0000256" key="6">
    <source>
        <dbReference type="ARBA" id="ARBA00023004"/>
    </source>
</evidence>
<dbReference type="Proteomes" id="UP000054549">
    <property type="component" value="Unassembled WGS sequence"/>
</dbReference>
<evidence type="ECO:0000256" key="5">
    <source>
        <dbReference type="ARBA" id="ARBA00023002"/>
    </source>
</evidence>
<proteinExistence type="inferred from homology"/>
<accession>A0A0C2T0M1</accession>
<protein>
    <recommendedName>
        <fullName evidence="8">Fe2OG dioxygenase domain-containing protein</fullName>
    </recommendedName>
</protein>
<dbReference type="HOGENOM" id="CLU_059836_0_0_1"/>
<keyword evidence="6" id="KW-0408">Iron</keyword>
<dbReference type="InterPro" id="IPR032862">
    <property type="entry name" value="ALKBH6"/>
</dbReference>